<protein>
    <recommendedName>
        <fullName evidence="4">DYW domain-containing protein</fullName>
    </recommendedName>
</protein>
<dbReference type="InterPro" id="IPR046848">
    <property type="entry name" value="E_motif"/>
</dbReference>
<dbReference type="GO" id="GO:0099402">
    <property type="term" value="P:plant organ development"/>
    <property type="evidence" value="ECO:0007669"/>
    <property type="project" value="UniProtKB-ARBA"/>
</dbReference>
<feature type="repeat" description="PPR" evidence="3">
    <location>
        <begin position="266"/>
        <end position="301"/>
    </location>
</feature>
<organism evidence="5 6">
    <name type="scientific">Crotalaria pallida</name>
    <name type="common">Smooth rattlebox</name>
    <name type="synonym">Crotalaria striata</name>
    <dbReference type="NCBI Taxonomy" id="3830"/>
    <lineage>
        <taxon>Eukaryota</taxon>
        <taxon>Viridiplantae</taxon>
        <taxon>Streptophyta</taxon>
        <taxon>Embryophyta</taxon>
        <taxon>Tracheophyta</taxon>
        <taxon>Spermatophyta</taxon>
        <taxon>Magnoliopsida</taxon>
        <taxon>eudicotyledons</taxon>
        <taxon>Gunneridae</taxon>
        <taxon>Pentapetalae</taxon>
        <taxon>rosids</taxon>
        <taxon>fabids</taxon>
        <taxon>Fabales</taxon>
        <taxon>Fabaceae</taxon>
        <taxon>Papilionoideae</taxon>
        <taxon>50 kb inversion clade</taxon>
        <taxon>genistoids sensu lato</taxon>
        <taxon>core genistoids</taxon>
        <taxon>Crotalarieae</taxon>
        <taxon>Crotalaria</taxon>
    </lineage>
</organism>
<comment type="similarity">
    <text evidence="1">Belongs to the PPR family. PCMP-H subfamily.</text>
</comment>
<dbReference type="Proteomes" id="UP001372338">
    <property type="component" value="Unassembled WGS sequence"/>
</dbReference>
<dbReference type="InterPro" id="IPR032867">
    <property type="entry name" value="DYW_dom"/>
</dbReference>
<dbReference type="GO" id="GO:0009451">
    <property type="term" value="P:RNA modification"/>
    <property type="evidence" value="ECO:0007669"/>
    <property type="project" value="InterPro"/>
</dbReference>
<accession>A0AAN9I0Q6</accession>
<dbReference type="Pfam" id="PF13041">
    <property type="entry name" value="PPR_2"/>
    <property type="match status" value="1"/>
</dbReference>
<dbReference type="FunFam" id="1.25.40.10:FF:000344">
    <property type="entry name" value="Pentatricopeptide repeat-containing protein"/>
    <property type="match status" value="1"/>
</dbReference>
<evidence type="ECO:0000256" key="3">
    <source>
        <dbReference type="PROSITE-ProRule" id="PRU00708"/>
    </source>
</evidence>
<dbReference type="InterPro" id="IPR011990">
    <property type="entry name" value="TPR-like_helical_dom_sf"/>
</dbReference>
<dbReference type="InterPro" id="IPR046960">
    <property type="entry name" value="PPR_At4g14850-like_plant"/>
</dbReference>
<evidence type="ECO:0000256" key="1">
    <source>
        <dbReference type="ARBA" id="ARBA00006643"/>
    </source>
</evidence>
<dbReference type="Pfam" id="PF14432">
    <property type="entry name" value="DYW_deaminase"/>
    <property type="match status" value="1"/>
</dbReference>
<dbReference type="EMBL" id="JAYWIO010000005">
    <property type="protein sequence ID" value="KAK7260799.1"/>
    <property type="molecule type" value="Genomic_DNA"/>
</dbReference>
<dbReference type="GO" id="GO:0003723">
    <property type="term" value="F:RNA binding"/>
    <property type="evidence" value="ECO:0007669"/>
    <property type="project" value="InterPro"/>
</dbReference>
<evidence type="ECO:0000313" key="6">
    <source>
        <dbReference type="Proteomes" id="UP001372338"/>
    </source>
</evidence>
<proteinExistence type="inferred from homology"/>
<dbReference type="Pfam" id="PF01535">
    <property type="entry name" value="PPR"/>
    <property type="match status" value="4"/>
</dbReference>
<evidence type="ECO:0000259" key="4">
    <source>
        <dbReference type="Pfam" id="PF14432"/>
    </source>
</evidence>
<comment type="caution">
    <text evidence="5">The sequence shown here is derived from an EMBL/GenBank/DDBJ whole genome shotgun (WGS) entry which is preliminary data.</text>
</comment>
<evidence type="ECO:0000256" key="2">
    <source>
        <dbReference type="ARBA" id="ARBA00022737"/>
    </source>
</evidence>
<feature type="repeat" description="PPR" evidence="3">
    <location>
        <begin position="64"/>
        <end position="98"/>
    </location>
</feature>
<keyword evidence="6" id="KW-1185">Reference proteome</keyword>
<sequence length="669" mass="75912">MNMDILQSPTLVRFFPSETTSTTTTPTFIQLGHHHNGSRIMPSFVAPASRTHTHHMFDEIPLWDTFSWNTLIQTHLTNNDFTHVLSAYIQMIQRGVRRDKRTLPRVVDASRLMGDLSIGKQLHGHAIKLGFSSDKYAVTALIEMYGHLDSLDMAQSVFHKSRKNFVSWTLLARLYIVGGKPDLAIDLFLRMAEKKERNVDPVALATACSACGLMKSLQHGRKVHEIARKCGLEFEVLVGNSLLKMYIDCDSVEDARLVFEQMPCKDVISWTSMIRVYVKKLGGFNEAFKLFRQMNLDGLKPDSLSISTILPACGRIASHNHGRQIHCYLLRNGIHFNLKVKNALMDMYVKSGAITSASNVFAEIKKKDTISLTMMILGYSLHGQGKLGVHLFQQMEKKLKVMLDGTAYAAALHACSTARMVEEGKVYFNCIKAPTVAHYALKVALLARCGLFDEVRIFIDEHKIGKHPEVLRKLLEGCRIHGQYTLGKQVIEQLCELEPLNANNYVLLLNWYAGSAKWHMVNKLRETIKDMGLKPKKAYTWTLFGNKVHVFGTGDVTHPRSRKIYSQLQVFMEEMKDQGVELNWDFSLHDVDEERECIQTGHSELLALAFGLISLQAGPILLAKNSRVCHGCHDFAKFVSKRMRREIILKDPNCFHHFKDGLCSCEDFW</sequence>
<reference evidence="5 6" key="1">
    <citation type="submission" date="2024-01" db="EMBL/GenBank/DDBJ databases">
        <title>The genomes of 5 underutilized Papilionoideae crops provide insights into root nodulation and disease resistanc.</title>
        <authorList>
            <person name="Yuan L."/>
        </authorList>
    </citation>
    <scope>NUCLEOTIDE SEQUENCE [LARGE SCALE GENOMIC DNA]</scope>
    <source>
        <strain evidence="5">ZHUSHIDOU_FW_LH</strain>
        <tissue evidence="5">Leaf</tissue>
    </source>
</reference>
<dbReference type="Gene3D" id="1.25.40.10">
    <property type="entry name" value="Tetratricopeptide repeat domain"/>
    <property type="match status" value="3"/>
</dbReference>
<dbReference type="GO" id="GO:0008270">
    <property type="term" value="F:zinc ion binding"/>
    <property type="evidence" value="ECO:0007669"/>
    <property type="project" value="InterPro"/>
</dbReference>
<dbReference type="PROSITE" id="PS51375">
    <property type="entry name" value="PPR"/>
    <property type="match status" value="2"/>
</dbReference>
<dbReference type="AlphaFoldDB" id="A0AAN9I0Q6"/>
<dbReference type="Pfam" id="PF20431">
    <property type="entry name" value="E_motif"/>
    <property type="match status" value="1"/>
</dbReference>
<dbReference type="FunFam" id="1.25.40.10:FF:000158">
    <property type="entry name" value="pentatricopeptide repeat-containing protein At2g33680"/>
    <property type="match status" value="1"/>
</dbReference>
<dbReference type="InterPro" id="IPR002885">
    <property type="entry name" value="PPR_rpt"/>
</dbReference>
<name>A0AAN9I0Q6_CROPI</name>
<dbReference type="PANTHER" id="PTHR47926:SF347">
    <property type="entry name" value="PENTATRICOPEPTIDE REPEAT-CONTAINING PROTEIN"/>
    <property type="match status" value="1"/>
</dbReference>
<keyword evidence="2" id="KW-0677">Repeat</keyword>
<evidence type="ECO:0000313" key="5">
    <source>
        <dbReference type="EMBL" id="KAK7260799.1"/>
    </source>
</evidence>
<feature type="domain" description="DYW" evidence="4">
    <location>
        <begin position="581"/>
        <end position="669"/>
    </location>
</feature>
<gene>
    <name evidence="5" type="ORF">RIF29_27097</name>
</gene>
<dbReference type="PANTHER" id="PTHR47926">
    <property type="entry name" value="PENTATRICOPEPTIDE REPEAT-CONTAINING PROTEIN"/>
    <property type="match status" value="1"/>
</dbReference>